<keyword evidence="2 3" id="KW-0732">Signal</keyword>
<dbReference type="InterPro" id="IPR044552">
    <property type="entry name" value="GLIP1-5/GLL25"/>
</dbReference>
<dbReference type="PANTHER" id="PTHR45966:SF34">
    <property type="entry name" value="GDSL-LIKE LIPASE_ACYLHYDROLASE"/>
    <property type="match status" value="1"/>
</dbReference>
<feature type="chain" id="PRO_5042274295" evidence="3">
    <location>
        <begin position="27"/>
        <end position="369"/>
    </location>
</feature>
<proteinExistence type="inferred from homology"/>
<evidence type="ECO:0000256" key="1">
    <source>
        <dbReference type="ARBA" id="ARBA00008668"/>
    </source>
</evidence>
<comment type="similarity">
    <text evidence="1">Belongs to the 'GDSL' lipolytic enzyme family.</text>
</comment>
<evidence type="ECO:0000256" key="3">
    <source>
        <dbReference type="SAM" id="SignalP"/>
    </source>
</evidence>
<protein>
    <submittedName>
        <fullName evidence="4">Uncharacterized protein</fullName>
    </submittedName>
</protein>
<dbReference type="InterPro" id="IPR001087">
    <property type="entry name" value="GDSL"/>
</dbReference>
<name>A0AAE1JB79_9FABA</name>
<organism evidence="4 5">
    <name type="scientific">Acacia crassicarpa</name>
    <name type="common">northern wattle</name>
    <dbReference type="NCBI Taxonomy" id="499986"/>
    <lineage>
        <taxon>Eukaryota</taxon>
        <taxon>Viridiplantae</taxon>
        <taxon>Streptophyta</taxon>
        <taxon>Embryophyta</taxon>
        <taxon>Tracheophyta</taxon>
        <taxon>Spermatophyta</taxon>
        <taxon>Magnoliopsida</taxon>
        <taxon>eudicotyledons</taxon>
        <taxon>Gunneridae</taxon>
        <taxon>Pentapetalae</taxon>
        <taxon>rosids</taxon>
        <taxon>fabids</taxon>
        <taxon>Fabales</taxon>
        <taxon>Fabaceae</taxon>
        <taxon>Caesalpinioideae</taxon>
        <taxon>mimosoid clade</taxon>
        <taxon>Acacieae</taxon>
        <taxon>Acacia</taxon>
    </lineage>
</organism>
<keyword evidence="5" id="KW-1185">Reference proteome</keyword>
<dbReference type="AlphaFoldDB" id="A0AAE1JB79"/>
<dbReference type="Gene3D" id="3.40.50.1110">
    <property type="entry name" value="SGNH hydrolase"/>
    <property type="match status" value="1"/>
</dbReference>
<dbReference type="CDD" id="cd01837">
    <property type="entry name" value="SGNH_plant_lipase_like"/>
    <property type="match status" value="1"/>
</dbReference>
<evidence type="ECO:0000256" key="2">
    <source>
        <dbReference type="ARBA" id="ARBA00022729"/>
    </source>
</evidence>
<dbReference type="Proteomes" id="UP001293593">
    <property type="component" value="Unassembled WGS sequence"/>
</dbReference>
<dbReference type="SUPFAM" id="SSF52266">
    <property type="entry name" value="SGNH hydrolase"/>
    <property type="match status" value="1"/>
</dbReference>
<reference evidence="4" key="1">
    <citation type="submission" date="2023-10" db="EMBL/GenBank/DDBJ databases">
        <title>Chromosome-level genome of the transformable northern wattle, Acacia crassicarpa.</title>
        <authorList>
            <person name="Massaro I."/>
            <person name="Sinha N.R."/>
            <person name="Poethig S."/>
            <person name="Leichty A.R."/>
        </authorList>
    </citation>
    <scope>NUCLEOTIDE SEQUENCE</scope>
    <source>
        <strain evidence="4">Acra3RX</strain>
        <tissue evidence="4">Leaf</tissue>
    </source>
</reference>
<gene>
    <name evidence="4" type="ORF">QN277_023973</name>
</gene>
<evidence type="ECO:0000313" key="5">
    <source>
        <dbReference type="Proteomes" id="UP001293593"/>
    </source>
</evidence>
<sequence>MGSLRVFMYFMVSYAIVSSQMPCCQSKICLPEKQSALFIFGDSLFDVGNNNYINTTTSAQANYEPYGETYFKYPTGRYSDGRVIPDFIAEYAKLPLLLPYLHPASSLDNYIFGVNFASGGSGALVETSEGILVDLKTQVRYYKNVRDVLRKKLGNEEAKSLLSRSVNLFSVGSNDYGARFVSNISVLQRYSKHQFVDIVIGNITEAIKDIYNLGGRKFAFVNIGPIGCTPGIRFQVKGYECNEEMTESARLHNVEFPRMLQKLKKQLVGFKYSVFDFYSSLSQLMNNPSKYAFKEGQVACCGGGAYRADNSCGGKRGIEKYELCESVNDYVFFDSLHPTDMANQYFSNLMWSANLSFNKPYNMKQLFEI</sequence>
<dbReference type="EMBL" id="JAWXYG010000007">
    <property type="protein sequence ID" value="KAK4267150.1"/>
    <property type="molecule type" value="Genomic_DNA"/>
</dbReference>
<dbReference type="GO" id="GO:0016298">
    <property type="term" value="F:lipase activity"/>
    <property type="evidence" value="ECO:0007669"/>
    <property type="project" value="TreeGrafter"/>
</dbReference>
<dbReference type="InterPro" id="IPR036514">
    <property type="entry name" value="SGNH_hydro_sf"/>
</dbReference>
<feature type="signal peptide" evidence="3">
    <location>
        <begin position="1"/>
        <end position="26"/>
    </location>
</feature>
<accession>A0AAE1JB79</accession>
<dbReference type="InterPro" id="IPR035669">
    <property type="entry name" value="SGNH_plant_lipase-like"/>
</dbReference>
<dbReference type="PANTHER" id="PTHR45966">
    <property type="entry name" value="GDSL-LIKE LIPASE/ACYLHYDROLASE"/>
    <property type="match status" value="1"/>
</dbReference>
<evidence type="ECO:0000313" key="4">
    <source>
        <dbReference type="EMBL" id="KAK4267150.1"/>
    </source>
</evidence>
<comment type="caution">
    <text evidence="4">The sequence shown here is derived from an EMBL/GenBank/DDBJ whole genome shotgun (WGS) entry which is preliminary data.</text>
</comment>
<dbReference type="Pfam" id="PF00657">
    <property type="entry name" value="Lipase_GDSL"/>
    <property type="match status" value="1"/>
</dbReference>